<dbReference type="Proteomes" id="UP000051621">
    <property type="component" value="Unassembled WGS sequence"/>
</dbReference>
<dbReference type="AlphaFoldDB" id="A0A0R1M3U6"/>
<gene>
    <name evidence="1" type="ORF">FC81_GL000607</name>
</gene>
<name>A0A0R1M3U6_9LACO</name>
<dbReference type="STRING" id="1423731.FC81_GL000607"/>
<protein>
    <submittedName>
        <fullName evidence="1">Uncharacterized protein</fullName>
    </submittedName>
</protein>
<evidence type="ECO:0000313" key="2">
    <source>
        <dbReference type="Proteomes" id="UP000051621"/>
    </source>
</evidence>
<evidence type="ECO:0000313" key="1">
    <source>
        <dbReference type="EMBL" id="KRL02719.1"/>
    </source>
</evidence>
<reference evidence="1 2" key="1">
    <citation type="journal article" date="2015" name="Genome Announc.">
        <title>Expanding the biotechnology potential of lactobacilli through comparative genomics of 213 strains and associated genera.</title>
        <authorList>
            <person name="Sun Z."/>
            <person name="Harris H.M."/>
            <person name="McCann A."/>
            <person name="Guo C."/>
            <person name="Argimon S."/>
            <person name="Zhang W."/>
            <person name="Yang X."/>
            <person name="Jeffery I.B."/>
            <person name="Cooney J.C."/>
            <person name="Kagawa T.F."/>
            <person name="Liu W."/>
            <person name="Song Y."/>
            <person name="Salvetti E."/>
            <person name="Wrobel A."/>
            <person name="Rasinkangas P."/>
            <person name="Parkhill J."/>
            <person name="Rea M.C."/>
            <person name="O'Sullivan O."/>
            <person name="Ritari J."/>
            <person name="Douillard F.P."/>
            <person name="Paul Ross R."/>
            <person name="Yang R."/>
            <person name="Briner A.E."/>
            <person name="Felis G.E."/>
            <person name="de Vos W.M."/>
            <person name="Barrangou R."/>
            <person name="Klaenhammer T.R."/>
            <person name="Caufield P.W."/>
            <person name="Cui Y."/>
            <person name="Zhang H."/>
            <person name="O'Toole P.W."/>
        </authorList>
    </citation>
    <scope>NUCLEOTIDE SEQUENCE [LARGE SCALE GENOMIC DNA]</scope>
    <source>
        <strain evidence="1 2">DSM 19910</strain>
    </source>
</reference>
<sequence>MEAMVGLLLISAMVILFFENEHYFVQRRQKAFIEYTASEQMVNLSKKMLLDNEKKVLVQNERGHLQNKVSAKTRYGTLEVKIKKD</sequence>
<proteinExistence type="predicted"/>
<accession>A0A0R1M3U6</accession>
<dbReference type="EMBL" id="AZEF01000010">
    <property type="protein sequence ID" value="KRL02719.1"/>
    <property type="molecule type" value="Genomic_DNA"/>
</dbReference>
<keyword evidence="2" id="KW-1185">Reference proteome</keyword>
<comment type="caution">
    <text evidence="1">The sequence shown here is derived from an EMBL/GenBank/DDBJ whole genome shotgun (WGS) entry which is preliminary data.</text>
</comment>
<organism evidence="1 2">
    <name type="scientific">Liquorilactobacillus capillatus DSM 19910</name>
    <dbReference type="NCBI Taxonomy" id="1423731"/>
    <lineage>
        <taxon>Bacteria</taxon>
        <taxon>Bacillati</taxon>
        <taxon>Bacillota</taxon>
        <taxon>Bacilli</taxon>
        <taxon>Lactobacillales</taxon>
        <taxon>Lactobacillaceae</taxon>
        <taxon>Liquorilactobacillus</taxon>
    </lineage>
</organism>